<dbReference type="SUPFAM" id="SSF81324">
    <property type="entry name" value="Voltage-gated potassium channels"/>
    <property type="match status" value="1"/>
</dbReference>
<comment type="subcellular location">
    <subcellularLocation>
        <location evidence="1">Membrane</location>
        <topology evidence="1">Multi-pass membrane protein</topology>
    </subcellularLocation>
</comment>
<dbReference type="EMBL" id="JAGTXO010000073">
    <property type="protein sequence ID" value="KAG8457328.1"/>
    <property type="molecule type" value="Genomic_DNA"/>
</dbReference>
<protein>
    <recommendedName>
        <fullName evidence="7">Ion transport domain-containing protein</fullName>
    </recommendedName>
</protein>
<dbReference type="AlphaFoldDB" id="A0A7R9UN57"/>
<gene>
    <name evidence="9" type="ORF">KFE25_014057</name>
    <name evidence="8" type="ORF">PLUT1463_LOCUS3789</name>
</gene>
<evidence type="ECO:0000256" key="2">
    <source>
        <dbReference type="ARBA" id="ARBA00022692"/>
    </source>
</evidence>
<evidence type="ECO:0000256" key="1">
    <source>
        <dbReference type="ARBA" id="ARBA00004141"/>
    </source>
</evidence>
<dbReference type="GO" id="GO:0016020">
    <property type="term" value="C:membrane"/>
    <property type="evidence" value="ECO:0007669"/>
    <property type="project" value="UniProtKB-SubCell"/>
</dbReference>
<proteinExistence type="predicted"/>
<feature type="transmembrane region" description="Helical" evidence="6">
    <location>
        <begin position="101"/>
        <end position="123"/>
    </location>
</feature>
<reference evidence="9" key="2">
    <citation type="submission" date="2021-05" db="EMBL/GenBank/DDBJ databases">
        <title>The genome of the haptophyte Pavlova lutheri (Diacronema luteri, Pavlovales) - a model for lipid biosynthesis in eukaryotic algae.</title>
        <authorList>
            <person name="Hulatt C.J."/>
            <person name="Posewitz M.C."/>
        </authorList>
    </citation>
    <scope>NUCLEOTIDE SEQUENCE</scope>
    <source>
        <strain evidence="9">NIVA-4/92</strain>
    </source>
</reference>
<dbReference type="EMBL" id="HBEB01005864">
    <property type="protein sequence ID" value="CAD8269475.1"/>
    <property type="molecule type" value="Transcribed_RNA"/>
</dbReference>
<dbReference type="Proteomes" id="UP000751190">
    <property type="component" value="Unassembled WGS sequence"/>
</dbReference>
<evidence type="ECO:0000256" key="6">
    <source>
        <dbReference type="SAM" id="Phobius"/>
    </source>
</evidence>
<dbReference type="Gene3D" id="1.20.120.350">
    <property type="entry name" value="Voltage-gated potassium channels. Chain C"/>
    <property type="match status" value="1"/>
</dbReference>
<dbReference type="PANTHER" id="PTHR38483">
    <property type="entry name" value="CHROMOSOME 1, WHOLE GENOME SHOTGUN SEQUENCE"/>
    <property type="match status" value="1"/>
</dbReference>
<feature type="transmembrane region" description="Helical" evidence="6">
    <location>
        <begin position="74"/>
        <end position="95"/>
    </location>
</feature>
<reference evidence="8" key="1">
    <citation type="submission" date="2021-01" db="EMBL/GenBank/DDBJ databases">
        <authorList>
            <person name="Corre E."/>
            <person name="Pelletier E."/>
            <person name="Niang G."/>
            <person name="Scheremetjew M."/>
            <person name="Finn R."/>
            <person name="Kale V."/>
            <person name="Holt S."/>
            <person name="Cochrane G."/>
            <person name="Meng A."/>
            <person name="Brown T."/>
            <person name="Cohen L."/>
        </authorList>
    </citation>
    <scope>NUCLEOTIDE SEQUENCE</scope>
    <source>
        <strain evidence="8">RCC1537</strain>
    </source>
</reference>
<dbReference type="OMA" id="INADYNM"/>
<feature type="transmembrane region" description="Helical" evidence="6">
    <location>
        <begin position="135"/>
        <end position="154"/>
    </location>
</feature>
<keyword evidence="10" id="KW-1185">Reference proteome</keyword>
<dbReference type="InterPro" id="IPR027359">
    <property type="entry name" value="Volt_channel_dom_sf"/>
</dbReference>
<evidence type="ECO:0000256" key="3">
    <source>
        <dbReference type="ARBA" id="ARBA00022989"/>
    </source>
</evidence>
<dbReference type="PANTHER" id="PTHR38483:SF1">
    <property type="entry name" value="ION TRANSPORT DOMAIN-CONTAINING PROTEIN"/>
    <property type="match status" value="1"/>
</dbReference>
<dbReference type="InterPro" id="IPR005821">
    <property type="entry name" value="Ion_trans_dom"/>
</dbReference>
<name>A0A7R9UN57_DIALT</name>
<feature type="domain" description="Ion transport" evidence="7">
    <location>
        <begin position="70"/>
        <end position="192"/>
    </location>
</feature>
<accession>A0A7R9UN57</accession>
<dbReference type="GO" id="GO:0005216">
    <property type="term" value="F:monoatomic ion channel activity"/>
    <property type="evidence" value="ECO:0007669"/>
    <property type="project" value="InterPro"/>
</dbReference>
<evidence type="ECO:0000313" key="10">
    <source>
        <dbReference type="Proteomes" id="UP000751190"/>
    </source>
</evidence>
<organism evidence="8">
    <name type="scientific">Diacronema lutheri</name>
    <name type="common">Unicellular marine alga</name>
    <name type="synonym">Monochrysis lutheri</name>
    <dbReference type="NCBI Taxonomy" id="2081491"/>
    <lineage>
        <taxon>Eukaryota</taxon>
        <taxon>Haptista</taxon>
        <taxon>Haptophyta</taxon>
        <taxon>Pavlovophyceae</taxon>
        <taxon>Pavlovales</taxon>
        <taxon>Pavlovaceae</taxon>
        <taxon>Diacronema</taxon>
    </lineage>
</organism>
<dbReference type="OrthoDB" id="416585at2759"/>
<evidence type="ECO:0000256" key="4">
    <source>
        <dbReference type="ARBA" id="ARBA00023136"/>
    </source>
</evidence>
<feature type="region of interest" description="Disordered" evidence="5">
    <location>
        <begin position="1"/>
        <end position="20"/>
    </location>
</feature>
<evidence type="ECO:0000259" key="7">
    <source>
        <dbReference type="Pfam" id="PF00520"/>
    </source>
</evidence>
<keyword evidence="4 6" id="KW-0472">Membrane</keyword>
<keyword evidence="2 6" id="KW-0812">Transmembrane</keyword>
<dbReference type="Pfam" id="PF00520">
    <property type="entry name" value="Ion_trans"/>
    <property type="match status" value="1"/>
</dbReference>
<evidence type="ECO:0000256" key="5">
    <source>
        <dbReference type="SAM" id="MobiDB-lite"/>
    </source>
</evidence>
<evidence type="ECO:0000313" key="8">
    <source>
        <dbReference type="EMBL" id="CAD8269475.1"/>
    </source>
</evidence>
<evidence type="ECO:0000313" key="9">
    <source>
        <dbReference type="EMBL" id="KAG8457328.1"/>
    </source>
</evidence>
<feature type="transmembrane region" description="Helical" evidence="6">
    <location>
        <begin position="166"/>
        <end position="187"/>
    </location>
</feature>
<keyword evidence="3 6" id="KW-1133">Transmembrane helix</keyword>
<sequence>MFVGSMTSSHRRGAQPRTTTPLWQVTVDGNDDLHPAGCDERPDCGAPGREGEVGMRELLSILGNRLLHSRAYNLLYALLIVLNTAALVVAVSTPAAEPSPLVAALDAAITASLLVEVALRMLVQGRSRFWSDASNRFDCAVCALCIVTLFLTLLEPPSGTGRAEQVFTFAVVVVRYAIQLARLAVFVRSFKRTASGSTPDIDLGCSSDDSPLLDDDDAERQAGDISFSRFAYGGGGDGPCGHLAASTAAGLGAMHERSRLR</sequence>